<dbReference type="SUPFAM" id="SSF55486">
    <property type="entry name" value="Metalloproteases ('zincins'), catalytic domain"/>
    <property type="match status" value="1"/>
</dbReference>
<sequence>MTKSTFIDNILVPVNSLQSSGEQINDQNLPCPKLFIEQILGFELRSLEIDKSKVETIEPNYETYRSMIELVESIKNATTMLSIIHPNESAREFFDNLHIYIKDALYSGDAMKNSITTLYDFVYDVEVDNDNKHSLEESLKKVLVFFKIFGLYNINENESDRKQAWLEAHKLIDYTDYIKTINDLNLRANCCYYHDHFDYILANSVLQERHGFMDEVDRMIKSMMPQYNRLLNTISTTTSIQSSQEAAVSPQLANPETTPPKIKFWNFSYLLDKFQNNDDNFRLAKMVKNGTYTLSKVINAAINIFTSSTGYDIRVDNRPEHLVWASNVVKYNVTYKDSDENSSGDPQMVIYMDIYKNNRQQFCHFEYIHQSNNNNNSSSSSDSNGVPCIIMYLPLINDNNAQPESKDIRFGDVQTIFKMFGKAAYYTVFQPNFLPSHRQIPPDTRVTENPDFQIEFFKQIFASTAYEPNVLKNIISSTHQLTMISPNSNNAAFEHASKQLKYLERKDSIINGMKGLVAWKFAEYMYSEVYSADVPKEKLCKAYHDLCSEYLSLEYDDYGGGSGVLDNDSKWENITTPFTENTGFLQLRYLPSYHFGLCAKLVHANIYCKIQQHIQLQSTSSNSSSDMVGMLMEFMLNLCNNIISSRNHEENNGGGELDKSFSTQLTTLLQSCIDLNIFEKYNF</sequence>
<evidence type="ECO:0000313" key="1">
    <source>
        <dbReference type="EMBL" id="KAJ1916066.1"/>
    </source>
</evidence>
<keyword evidence="2" id="KW-1185">Reference proteome</keyword>
<dbReference type="EMBL" id="JANBPU010000117">
    <property type="protein sequence ID" value="KAJ1916066.1"/>
    <property type="molecule type" value="Genomic_DNA"/>
</dbReference>
<protein>
    <submittedName>
        <fullName evidence="1">Uncharacterized protein</fullName>
    </submittedName>
</protein>
<evidence type="ECO:0000313" key="2">
    <source>
        <dbReference type="Proteomes" id="UP001150538"/>
    </source>
</evidence>
<comment type="caution">
    <text evidence="1">The sequence shown here is derived from an EMBL/GenBank/DDBJ whole genome shotgun (WGS) entry which is preliminary data.</text>
</comment>
<dbReference type="AlphaFoldDB" id="A0A9W7ZXG6"/>
<dbReference type="Proteomes" id="UP001150538">
    <property type="component" value="Unassembled WGS sequence"/>
</dbReference>
<name>A0A9W7ZXG6_9FUNG</name>
<gene>
    <name evidence="1" type="ORF">H4219_003998</name>
</gene>
<accession>A0A9W7ZXG6</accession>
<reference evidence="1" key="1">
    <citation type="submission" date="2022-07" db="EMBL/GenBank/DDBJ databases">
        <title>Phylogenomic reconstructions and comparative analyses of Kickxellomycotina fungi.</title>
        <authorList>
            <person name="Reynolds N.K."/>
            <person name="Stajich J.E."/>
            <person name="Barry K."/>
            <person name="Grigoriev I.V."/>
            <person name="Crous P."/>
            <person name="Smith M.E."/>
        </authorList>
    </citation>
    <scope>NUCLEOTIDE SEQUENCE</scope>
    <source>
        <strain evidence="1">NBRC 100468</strain>
    </source>
</reference>
<proteinExistence type="predicted"/>
<organism evidence="1 2">
    <name type="scientific">Mycoemilia scoparia</name>
    <dbReference type="NCBI Taxonomy" id="417184"/>
    <lineage>
        <taxon>Eukaryota</taxon>
        <taxon>Fungi</taxon>
        <taxon>Fungi incertae sedis</taxon>
        <taxon>Zoopagomycota</taxon>
        <taxon>Kickxellomycotina</taxon>
        <taxon>Kickxellomycetes</taxon>
        <taxon>Kickxellales</taxon>
        <taxon>Kickxellaceae</taxon>
        <taxon>Mycoemilia</taxon>
    </lineage>
</organism>
<dbReference type="Gene3D" id="1.10.1370.40">
    <property type="match status" value="1"/>
</dbReference>